<protein>
    <submittedName>
        <fullName evidence="2">Uncharacterized protein</fullName>
    </submittedName>
</protein>
<dbReference type="EMBL" id="JAVYJV010000001">
    <property type="protein sequence ID" value="KAK4379028.1"/>
    <property type="molecule type" value="Genomic_DNA"/>
</dbReference>
<proteinExistence type="inferred from homology"/>
<comment type="similarity">
    <text evidence="1">Belongs to the HEBP family.</text>
</comment>
<dbReference type="Proteomes" id="UP001291623">
    <property type="component" value="Unassembled WGS sequence"/>
</dbReference>
<dbReference type="InterPro" id="IPR006917">
    <property type="entry name" value="SOUL_heme-bd"/>
</dbReference>
<accession>A0AAE1VQF6</accession>
<name>A0AAE1VQF6_9SOLA</name>
<dbReference type="InterPro" id="IPR011256">
    <property type="entry name" value="Reg_factor_effector_dom_sf"/>
</dbReference>
<dbReference type="SUPFAM" id="SSF55136">
    <property type="entry name" value="Probable bacterial effector-binding domain"/>
    <property type="match status" value="1"/>
</dbReference>
<evidence type="ECO:0000313" key="2">
    <source>
        <dbReference type="EMBL" id="KAK4379028.1"/>
    </source>
</evidence>
<keyword evidence="3" id="KW-1185">Reference proteome</keyword>
<gene>
    <name evidence="2" type="ORF">RND71_000890</name>
</gene>
<organism evidence="2 3">
    <name type="scientific">Anisodus tanguticus</name>
    <dbReference type="NCBI Taxonomy" id="243964"/>
    <lineage>
        <taxon>Eukaryota</taxon>
        <taxon>Viridiplantae</taxon>
        <taxon>Streptophyta</taxon>
        <taxon>Embryophyta</taxon>
        <taxon>Tracheophyta</taxon>
        <taxon>Spermatophyta</taxon>
        <taxon>Magnoliopsida</taxon>
        <taxon>eudicotyledons</taxon>
        <taxon>Gunneridae</taxon>
        <taxon>Pentapetalae</taxon>
        <taxon>asterids</taxon>
        <taxon>lamiids</taxon>
        <taxon>Solanales</taxon>
        <taxon>Solanaceae</taxon>
        <taxon>Solanoideae</taxon>
        <taxon>Hyoscyameae</taxon>
        <taxon>Anisodus</taxon>
    </lineage>
</organism>
<sequence>MGMILGKISVETFKYESIQSTVDYEIRNCAAAVVAQVTYDSTPFKGNKNGGFIVLANYIGELDNLQNAKPEKMDINVHVITKSAYKIAVVIRIEAIVQDAAVQDFILTIDVLTLRSYVG</sequence>
<reference evidence="2" key="1">
    <citation type="submission" date="2023-12" db="EMBL/GenBank/DDBJ databases">
        <title>Genome assembly of Anisodus tanguticus.</title>
        <authorList>
            <person name="Wang Y.-J."/>
        </authorList>
    </citation>
    <scope>NUCLEOTIDE SEQUENCE</scope>
    <source>
        <strain evidence="2">KB-2021</strain>
        <tissue evidence="2">Leaf</tissue>
    </source>
</reference>
<evidence type="ECO:0000256" key="1">
    <source>
        <dbReference type="ARBA" id="ARBA00009817"/>
    </source>
</evidence>
<evidence type="ECO:0000313" key="3">
    <source>
        <dbReference type="Proteomes" id="UP001291623"/>
    </source>
</evidence>
<dbReference type="Pfam" id="PF04832">
    <property type="entry name" value="SOUL"/>
    <property type="match status" value="1"/>
</dbReference>
<dbReference type="Gene3D" id="3.20.80.10">
    <property type="entry name" value="Regulatory factor, effector binding domain"/>
    <property type="match status" value="1"/>
</dbReference>
<comment type="caution">
    <text evidence="2">The sequence shown here is derived from an EMBL/GenBank/DDBJ whole genome shotgun (WGS) entry which is preliminary data.</text>
</comment>
<dbReference type="AlphaFoldDB" id="A0AAE1VQF6"/>